<name>A0A8T0CSF3_CORYI</name>
<feature type="compositionally biased region" description="Basic and acidic residues" evidence="1">
    <location>
        <begin position="40"/>
        <end position="52"/>
    </location>
</feature>
<evidence type="ECO:0000256" key="1">
    <source>
        <dbReference type="SAM" id="MobiDB-lite"/>
    </source>
</evidence>
<accession>A0A8T0CSF3</accession>
<evidence type="ECO:0000313" key="2">
    <source>
        <dbReference type="EMBL" id="KAF7849702.1"/>
    </source>
</evidence>
<proteinExistence type="predicted"/>
<dbReference type="AlphaFoldDB" id="A0A8T0CSF3"/>
<dbReference type="Proteomes" id="UP000806378">
    <property type="component" value="Unassembled WGS sequence"/>
</dbReference>
<sequence>MVGGEAADQGGKDGEWWWWLWAVHDQLTTVGSDGLAKNGSRSEKLEEEGRRDGWFRVAPTSLRVADSDPPVVQRLADRSAVSWTVQGLWWPSTGQQQSRKQQQLSGRETQKKLKRDGKEERDRGKRGRKHGPAEGREEKSKEKKERWDGGR</sequence>
<feature type="compositionally biased region" description="Basic and acidic residues" evidence="1">
    <location>
        <begin position="108"/>
        <end position="123"/>
    </location>
</feature>
<reference evidence="2" key="1">
    <citation type="submission" date="2020-05" db="EMBL/GenBank/DDBJ databases">
        <title>WGS assembly of Corymbia citriodora subspecies variegata.</title>
        <authorList>
            <person name="Barry K."/>
            <person name="Hundley H."/>
            <person name="Shu S."/>
            <person name="Jenkins J."/>
            <person name="Grimwood J."/>
            <person name="Baten A."/>
        </authorList>
    </citation>
    <scope>NUCLEOTIDE SEQUENCE</scope>
    <source>
        <strain evidence="2">CV2-018</strain>
    </source>
</reference>
<feature type="region of interest" description="Disordered" evidence="1">
    <location>
        <begin position="31"/>
        <end position="52"/>
    </location>
</feature>
<keyword evidence="3" id="KW-1185">Reference proteome</keyword>
<dbReference type="EMBL" id="MU089715">
    <property type="protein sequence ID" value="KAF7849702.1"/>
    <property type="molecule type" value="Genomic_DNA"/>
</dbReference>
<protein>
    <submittedName>
        <fullName evidence="2">Uncharacterized protein</fullName>
    </submittedName>
</protein>
<feature type="region of interest" description="Disordered" evidence="1">
    <location>
        <begin position="89"/>
        <end position="151"/>
    </location>
</feature>
<organism evidence="2 3">
    <name type="scientific">Corymbia citriodora subsp. variegata</name>
    <dbReference type="NCBI Taxonomy" id="360336"/>
    <lineage>
        <taxon>Eukaryota</taxon>
        <taxon>Viridiplantae</taxon>
        <taxon>Streptophyta</taxon>
        <taxon>Embryophyta</taxon>
        <taxon>Tracheophyta</taxon>
        <taxon>Spermatophyta</taxon>
        <taxon>Magnoliopsida</taxon>
        <taxon>eudicotyledons</taxon>
        <taxon>Gunneridae</taxon>
        <taxon>Pentapetalae</taxon>
        <taxon>rosids</taxon>
        <taxon>malvids</taxon>
        <taxon>Myrtales</taxon>
        <taxon>Myrtaceae</taxon>
        <taxon>Myrtoideae</taxon>
        <taxon>Eucalypteae</taxon>
        <taxon>Corymbia</taxon>
    </lineage>
</organism>
<evidence type="ECO:0000313" key="3">
    <source>
        <dbReference type="Proteomes" id="UP000806378"/>
    </source>
</evidence>
<dbReference type="Gramene" id="rna-gnl|WGS:JABURB|Cocit.L0364.1">
    <property type="protein sequence ID" value="cds-KAF7849702.1"/>
    <property type="gene ID" value="gene-BT93_L0364"/>
</dbReference>
<gene>
    <name evidence="2" type="ORF">BT93_L0364</name>
</gene>
<feature type="compositionally biased region" description="Basic and acidic residues" evidence="1">
    <location>
        <begin position="131"/>
        <end position="151"/>
    </location>
</feature>
<comment type="caution">
    <text evidence="2">The sequence shown here is derived from an EMBL/GenBank/DDBJ whole genome shotgun (WGS) entry which is preliminary data.</text>
</comment>